<evidence type="ECO:0000256" key="3">
    <source>
        <dbReference type="ARBA" id="ARBA00023163"/>
    </source>
</evidence>
<sequence length="168" mass="18700">MKLGREGRPIAEPTGKEKKLSELLLLVQRWGQRAKNSLKTVENPFQLANGQIVALMYLQRNGACRVNDVARILGITSGAATGLTDKLVGLGLVERTRQENDRRVVLLSLTEKGAETINMIWEQRSEWFAGIVGQLDEAKIDVVLEAFGLLLQALESHQTPEPNKEVER</sequence>
<reference evidence="5 6" key="1">
    <citation type="submission" date="2021-03" db="EMBL/GenBank/DDBJ databases">
        <title>Paenibacillus artemisicola MWE-103 whole genome sequence.</title>
        <authorList>
            <person name="Ham Y.J."/>
        </authorList>
    </citation>
    <scope>NUCLEOTIDE SEQUENCE [LARGE SCALE GENOMIC DNA]</scope>
    <source>
        <strain evidence="5 6">MWE-103</strain>
    </source>
</reference>
<dbReference type="PROSITE" id="PS01117">
    <property type="entry name" value="HTH_MARR_1"/>
    <property type="match status" value="1"/>
</dbReference>
<dbReference type="SUPFAM" id="SSF46785">
    <property type="entry name" value="Winged helix' DNA-binding domain"/>
    <property type="match status" value="1"/>
</dbReference>
<dbReference type="SMART" id="SM00347">
    <property type="entry name" value="HTH_MARR"/>
    <property type="match status" value="1"/>
</dbReference>
<dbReference type="InterPro" id="IPR023187">
    <property type="entry name" value="Tscrpt_reg_MarR-type_CS"/>
</dbReference>
<dbReference type="PRINTS" id="PR00598">
    <property type="entry name" value="HTHMARR"/>
</dbReference>
<keyword evidence="3" id="KW-0804">Transcription</keyword>
<dbReference type="InterPro" id="IPR000835">
    <property type="entry name" value="HTH_MarR-typ"/>
</dbReference>
<dbReference type="Gene3D" id="1.10.10.10">
    <property type="entry name" value="Winged helix-like DNA-binding domain superfamily/Winged helix DNA-binding domain"/>
    <property type="match status" value="1"/>
</dbReference>
<dbReference type="RefSeq" id="WP_208845761.1">
    <property type="nucleotide sequence ID" value="NZ_JAGGDJ010000001.1"/>
</dbReference>
<dbReference type="InterPro" id="IPR036388">
    <property type="entry name" value="WH-like_DNA-bd_sf"/>
</dbReference>
<keyword evidence="1" id="KW-0805">Transcription regulation</keyword>
<evidence type="ECO:0000313" key="6">
    <source>
        <dbReference type="Proteomes" id="UP000670947"/>
    </source>
</evidence>
<dbReference type="Proteomes" id="UP000670947">
    <property type="component" value="Unassembled WGS sequence"/>
</dbReference>
<name>A0ABS3W3A6_9BACL</name>
<keyword evidence="6" id="KW-1185">Reference proteome</keyword>
<evidence type="ECO:0000259" key="4">
    <source>
        <dbReference type="PROSITE" id="PS50995"/>
    </source>
</evidence>
<comment type="caution">
    <text evidence="5">The sequence shown here is derived from an EMBL/GenBank/DDBJ whole genome shotgun (WGS) entry which is preliminary data.</text>
</comment>
<dbReference type="PANTHER" id="PTHR42756:SF1">
    <property type="entry name" value="TRANSCRIPTIONAL REPRESSOR OF EMRAB OPERON"/>
    <property type="match status" value="1"/>
</dbReference>
<dbReference type="EMBL" id="JAGGDJ010000001">
    <property type="protein sequence ID" value="MBO7742789.1"/>
    <property type="molecule type" value="Genomic_DNA"/>
</dbReference>
<evidence type="ECO:0000256" key="2">
    <source>
        <dbReference type="ARBA" id="ARBA00023125"/>
    </source>
</evidence>
<feature type="domain" description="HTH marR-type" evidence="4">
    <location>
        <begin position="20"/>
        <end position="156"/>
    </location>
</feature>
<accession>A0ABS3W3A6</accession>
<keyword evidence="2" id="KW-0238">DNA-binding</keyword>
<proteinExistence type="predicted"/>
<dbReference type="InterPro" id="IPR036390">
    <property type="entry name" value="WH_DNA-bd_sf"/>
</dbReference>
<protein>
    <submittedName>
        <fullName evidence="5">MarR family transcriptional regulator</fullName>
    </submittedName>
</protein>
<evidence type="ECO:0000313" key="5">
    <source>
        <dbReference type="EMBL" id="MBO7742789.1"/>
    </source>
</evidence>
<gene>
    <name evidence="5" type="ORF">I8J29_01180</name>
</gene>
<dbReference type="PROSITE" id="PS50995">
    <property type="entry name" value="HTH_MARR_2"/>
    <property type="match status" value="1"/>
</dbReference>
<organism evidence="5 6">
    <name type="scientific">Paenibacillus artemisiicola</name>
    <dbReference type="NCBI Taxonomy" id="1172618"/>
    <lineage>
        <taxon>Bacteria</taxon>
        <taxon>Bacillati</taxon>
        <taxon>Bacillota</taxon>
        <taxon>Bacilli</taxon>
        <taxon>Bacillales</taxon>
        <taxon>Paenibacillaceae</taxon>
        <taxon>Paenibacillus</taxon>
    </lineage>
</organism>
<dbReference type="Pfam" id="PF01047">
    <property type="entry name" value="MarR"/>
    <property type="match status" value="1"/>
</dbReference>
<evidence type="ECO:0000256" key="1">
    <source>
        <dbReference type="ARBA" id="ARBA00023015"/>
    </source>
</evidence>
<dbReference type="PANTHER" id="PTHR42756">
    <property type="entry name" value="TRANSCRIPTIONAL REGULATOR, MARR"/>
    <property type="match status" value="1"/>
</dbReference>